<dbReference type="Pfam" id="PF00672">
    <property type="entry name" value="HAMP"/>
    <property type="match status" value="1"/>
</dbReference>
<evidence type="ECO:0000256" key="1">
    <source>
        <dbReference type="ARBA" id="ARBA00000085"/>
    </source>
</evidence>
<dbReference type="EC" id="2.7.13.3" evidence="3"/>
<feature type="compositionally biased region" description="Low complexity" evidence="11">
    <location>
        <begin position="1"/>
        <end position="12"/>
    </location>
</feature>
<dbReference type="Pfam" id="PF02518">
    <property type="entry name" value="HATPase_c"/>
    <property type="match status" value="1"/>
</dbReference>
<evidence type="ECO:0000256" key="6">
    <source>
        <dbReference type="ARBA" id="ARBA00022692"/>
    </source>
</evidence>
<dbReference type="InterPro" id="IPR005467">
    <property type="entry name" value="His_kinase_dom"/>
</dbReference>
<dbReference type="InterPro" id="IPR003661">
    <property type="entry name" value="HisK_dim/P_dom"/>
</dbReference>
<evidence type="ECO:0000256" key="2">
    <source>
        <dbReference type="ARBA" id="ARBA00004236"/>
    </source>
</evidence>
<dbReference type="CDD" id="cd00082">
    <property type="entry name" value="HisKA"/>
    <property type="match status" value="1"/>
</dbReference>
<keyword evidence="10 12" id="KW-0472">Membrane</keyword>
<dbReference type="PANTHER" id="PTHR45436:SF5">
    <property type="entry name" value="SENSOR HISTIDINE KINASE TRCS"/>
    <property type="match status" value="1"/>
</dbReference>
<feature type="region of interest" description="Disordered" evidence="11">
    <location>
        <begin position="1"/>
        <end position="21"/>
    </location>
</feature>
<evidence type="ECO:0000256" key="8">
    <source>
        <dbReference type="ARBA" id="ARBA00022989"/>
    </source>
</evidence>
<evidence type="ECO:0000259" key="14">
    <source>
        <dbReference type="PROSITE" id="PS50885"/>
    </source>
</evidence>
<dbReference type="EMBL" id="BMMT01000005">
    <property type="protein sequence ID" value="GGI82208.1"/>
    <property type="molecule type" value="Genomic_DNA"/>
</dbReference>
<keyword evidence="9" id="KW-0902">Two-component regulatory system</keyword>
<gene>
    <name evidence="15" type="ORF">GCM10011581_19530</name>
</gene>
<dbReference type="RefSeq" id="WP_188986977.1">
    <property type="nucleotide sequence ID" value="NZ_BMMT01000005.1"/>
</dbReference>
<dbReference type="SMART" id="SM00388">
    <property type="entry name" value="HisKA"/>
    <property type="match status" value="1"/>
</dbReference>
<dbReference type="InterPro" id="IPR003660">
    <property type="entry name" value="HAMP_dom"/>
</dbReference>
<accession>A0A917NAP1</accession>
<dbReference type="PRINTS" id="PR00344">
    <property type="entry name" value="BCTRLSENSOR"/>
</dbReference>
<proteinExistence type="predicted"/>
<dbReference type="Gene3D" id="6.10.340.10">
    <property type="match status" value="1"/>
</dbReference>
<feature type="transmembrane region" description="Helical" evidence="12">
    <location>
        <begin position="29"/>
        <end position="48"/>
    </location>
</feature>
<dbReference type="PROSITE" id="PS50885">
    <property type="entry name" value="HAMP"/>
    <property type="match status" value="1"/>
</dbReference>
<dbReference type="InterPro" id="IPR036890">
    <property type="entry name" value="HATPase_C_sf"/>
</dbReference>
<organism evidence="15 16">
    <name type="scientific">Saccharopolyspora thermophila</name>
    <dbReference type="NCBI Taxonomy" id="89367"/>
    <lineage>
        <taxon>Bacteria</taxon>
        <taxon>Bacillati</taxon>
        <taxon>Actinomycetota</taxon>
        <taxon>Actinomycetes</taxon>
        <taxon>Pseudonocardiales</taxon>
        <taxon>Pseudonocardiaceae</taxon>
        <taxon>Saccharopolyspora</taxon>
    </lineage>
</organism>
<evidence type="ECO:0000256" key="7">
    <source>
        <dbReference type="ARBA" id="ARBA00022777"/>
    </source>
</evidence>
<dbReference type="CDD" id="cd00075">
    <property type="entry name" value="HATPase"/>
    <property type="match status" value="1"/>
</dbReference>
<dbReference type="CDD" id="cd06225">
    <property type="entry name" value="HAMP"/>
    <property type="match status" value="1"/>
</dbReference>
<dbReference type="SUPFAM" id="SSF47384">
    <property type="entry name" value="Homodimeric domain of signal transducing histidine kinase"/>
    <property type="match status" value="1"/>
</dbReference>
<dbReference type="PANTHER" id="PTHR45436">
    <property type="entry name" value="SENSOR HISTIDINE KINASE YKOH"/>
    <property type="match status" value="1"/>
</dbReference>
<dbReference type="InterPro" id="IPR036097">
    <property type="entry name" value="HisK_dim/P_sf"/>
</dbReference>
<keyword evidence="6 12" id="KW-0812">Transmembrane</keyword>
<comment type="caution">
    <text evidence="15">The sequence shown here is derived from an EMBL/GenBank/DDBJ whole genome shotgun (WGS) entry which is preliminary data.</text>
</comment>
<feature type="domain" description="Histidine kinase" evidence="13">
    <location>
        <begin position="278"/>
        <end position="484"/>
    </location>
</feature>
<sequence length="492" mass="53656">MTTERAAPAARPARPPKRRGTRVPARAQIMGWLLLVLVVVLLAVILIVRQFLHNDVNNQVTASLEQEAREFVAFAERGRDPVTLQLLNDAPSLFDSYLKRQYPDRDEALIGVWETPAGLALLSQEQDDTHVKKVAHDRTVLGRIAAAPDHHGVIETPFGDMRWLKVEANLGQGGRAWFVIERFSADAIAEADRTVQLLVLVSALGVVLAAVSSWVVSGLILAPVRQVRLTAAEISEHDLTRRIPVEGRDDIAALADQFNAMLDRLEDAFRIQRQFVDDAGHELRTPITIVRGHLELLGDDPAEREEVVRLCTDELDRMTRIVNDLLVLAKADRPDFVTPAPVSLAELTSDIEAKVRSLADRRWVLADVGEGEVVVDEQRVTQAMVQLAQNAVQHTAEGSEIRIGSSLVDGVATLWVTDRGPGVAPEEVEKIFERFAHGSGPGKGGAGLGLAIVKAIAEAHHGRVRVVSTPGEGATFGLELPAKPPHNEETSG</sequence>
<feature type="transmembrane region" description="Helical" evidence="12">
    <location>
        <begin position="197"/>
        <end position="221"/>
    </location>
</feature>
<dbReference type="Gene3D" id="1.10.287.130">
    <property type="match status" value="1"/>
</dbReference>
<evidence type="ECO:0000256" key="10">
    <source>
        <dbReference type="ARBA" id="ARBA00023136"/>
    </source>
</evidence>
<keyword evidence="5" id="KW-0808">Transferase</keyword>
<dbReference type="FunFam" id="1.10.287.130:FF:000001">
    <property type="entry name" value="Two-component sensor histidine kinase"/>
    <property type="match status" value="1"/>
</dbReference>
<comment type="catalytic activity">
    <reaction evidence="1">
        <text>ATP + protein L-histidine = ADP + protein N-phospho-L-histidine.</text>
        <dbReference type="EC" id="2.7.13.3"/>
    </reaction>
</comment>
<name>A0A917NAP1_9PSEU</name>
<evidence type="ECO:0000256" key="12">
    <source>
        <dbReference type="SAM" id="Phobius"/>
    </source>
</evidence>
<evidence type="ECO:0000259" key="13">
    <source>
        <dbReference type="PROSITE" id="PS50109"/>
    </source>
</evidence>
<dbReference type="Pfam" id="PF00512">
    <property type="entry name" value="HisKA"/>
    <property type="match status" value="1"/>
</dbReference>
<dbReference type="GO" id="GO:0005886">
    <property type="term" value="C:plasma membrane"/>
    <property type="evidence" value="ECO:0007669"/>
    <property type="project" value="UniProtKB-SubCell"/>
</dbReference>
<feature type="domain" description="HAMP" evidence="14">
    <location>
        <begin position="218"/>
        <end position="270"/>
    </location>
</feature>
<dbReference type="PROSITE" id="PS50109">
    <property type="entry name" value="HIS_KIN"/>
    <property type="match status" value="1"/>
</dbReference>
<evidence type="ECO:0000256" key="9">
    <source>
        <dbReference type="ARBA" id="ARBA00023012"/>
    </source>
</evidence>
<comment type="subcellular location">
    <subcellularLocation>
        <location evidence="2">Cell membrane</location>
    </subcellularLocation>
</comment>
<protein>
    <recommendedName>
        <fullName evidence="3">histidine kinase</fullName>
        <ecNumber evidence="3">2.7.13.3</ecNumber>
    </recommendedName>
</protein>
<dbReference type="SMART" id="SM00304">
    <property type="entry name" value="HAMP"/>
    <property type="match status" value="1"/>
</dbReference>
<dbReference type="SUPFAM" id="SSF55874">
    <property type="entry name" value="ATPase domain of HSP90 chaperone/DNA topoisomerase II/histidine kinase"/>
    <property type="match status" value="1"/>
</dbReference>
<dbReference type="GO" id="GO:0000155">
    <property type="term" value="F:phosphorelay sensor kinase activity"/>
    <property type="evidence" value="ECO:0007669"/>
    <property type="project" value="InterPro"/>
</dbReference>
<keyword evidence="7 15" id="KW-0418">Kinase</keyword>
<dbReference type="InterPro" id="IPR003594">
    <property type="entry name" value="HATPase_dom"/>
</dbReference>
<dbReference type="Gene3D" id="3.30.565.10">
    <property type="entry name" value="Histidine kinase-like ATPase, C-terminal domain"/>
    <property type="match status" value="1"/>
</dbReference>
<reference evidence="15 16" key="1">
    <citation type="journal article" date="2014" name="Int. J. Syst. Evol. Microbiol.">
        <title>Complete genome sequence of Corynebacterium casei LMG S-19264T (=DSM 44701T), isolated from a smear-ripened cheese.</title>
        <authorList>
            <consortium name="US DOE Joint Genome Institute (JGI-PGF)"/>
            <person name="Walter F."/>
            <person name="Albersmeier A."/>
            <person name="Kalinowski J."/>
            <person name="Ruckert C."/>
        </authorList>
    </citation>
    <scope>NUCLEOTIDE SEQUENCE [LARGE SCALE GENOMIC DNA]</scope>
    <source>
        <strain evidence="15 16">CGMCC 4.7206</strain>
    </source>
</reference>
<evidence type="ECO:0000313" key="15">
    <source>
        <dbReference type="EMBL" id="GGI82208.1"/>
    </source>
</evidence>
<dbReference type="SUPFAM" id="SSF158472">
    <property type="entry name" value="HAMP domain-like"/>
    <property type="match status" value="1"/>
</dbReference>
<dbReference type="SMART" id="SM00387">
    <property type="entry name" value="HATPase_c"/>
    <property type="match status" value="1"/>
</dbReference>
<keyword evidence="8 12" id="KW-1133">Transmembrane helix</keyword>
<dbReference type="Proteomes" id="UP000597989">
    <property type="component" value="Unassembled WGS sequence"/>
</dbReference>
<keyword evidence="4" id="KW-0597">Phosphoprotein</keyword>
<evidence type="ECO:0000313" key="16">
    <source>
        <dbReference type="Proteomes" id="UP000597989"/>
    </source>
</evidence>
<evidence type="ECO:0000256" key="5">
    <source>
        <dbReference type="ARBA" id="ARBA00022679"/>
    </source>
</evidence>
<evidence type="ECO:0000256" key="3">
    <source>
        <dbReference type="ARBA" id="ARBA00012438"/>
    </source>
</evidence>
<dbReference type="InterPro" id="IPR004358">
    <property type="entry name" value="Sig_transdc_His_kin-like_C"/>
</dbReference>
<evidence type="ECO:0000256" key="4">
    <source>
        <dbReference type="ARBA" id="ARBA00022553"/>
    </source>
</evidence>
<evidence type="ECO:0000256" key="11">
    <source>
        <dbReference type="SAM" id="MobiDB-lite"/>
    </source>
</evidence>
<dbReference type="AlphaFoldDB" id="A0A917NAP1"/>
<dbReference type="InterPro" id="IPR050428">
    <property type="entry name" value="TCS_sensor_his_kinase"/>
</dbReference>